<evidence type="ECO:0000313" key="1">
    <source>
        <dbReference type="EMBL" id="QIN54574.1"/>
    </source>
</evidence>
<dbReference type="EMBL" id="MN873693">
    <property type="protein sequence ID" value="QIN54574.1"/>
    <property type="molecule type" value="Genomic_DNA"/>
</dbReference>
<accession>A0A6G8MZC0</accession>
<evidence type="ECO:0000313" key="2">
    <source>
        <dbReference type="Proteomes" id="UP001224087"/>
    </source>
</evidence>
<sequence length="98" mass="11658">MNASLYSGSSGETIRKRIEELESREHKIILVDEDLLFEFIYFSALGEIDKPVYQEYKGKYRVLIDLQSIERLKPFVKIFTKGHDNKEQREPFLYPKKN</sequence>
<organism evidence="1 2">
    <name type="scientific">Cedratvirus kamchatka</name>
    <dbReference type="NCBI Taxonomy" id="2716914"/>
    <lineage>
        <taxon>Viruses</taxon>
        <taxon>Pithoviruses</taxon>
        <taxon>Orthocedratvirinae</taxon>
        <taxon>Alphacedratvirus</taxon>
        <taxon>Alphacedratvirus rossiense</taxon>
    </lineage>
</organism>
<protein>
    <submittedName>
        <fullName evidence="1">Uncharacterized protein</fullName>
    </submittedName>
</protein>
<name>A0A6G8MZC0_9VIRU</name>
<gene>
    <name evidence="1" type="primary">ck449</name>
</gene>
<dbReference type="Proteomes" id="UP001224087">
    <property type="component" value="Segment"/>
</dbReference>
<proteinExistence type="predicted"/>
<reference evidence="1" key="1">
    <citation type="submission" date="2019-12" db="EMBL/GenBank/DDBJ databases">
        <title>The DNA Methylation Landscape of Giant Viruses.</title>
        <authorList>
            <person name="Jeudy S."/>
            <person name="Rigou S."/>
            <person name="Alempic J.-M."/>
            <person name="Claverie J.-M."/>
            <person name="Abergel C."/>
            <person name="Legendre M."/>
        </authorList>
    </citation>
    <scope>NUCLEOTIDE SEQUENCE</scope>
    <source>
        <strain evidence="1">P4</strain>
    </source>
</reference>
<keyword evidence="2" id="KW-1185">Reference proteome</keyword>